<feature type="region of interest" description="Disordered" evidence="1">
    <location>
        <begin position="115"/>
        <end position="276"/>
    </location>
</feature>
<sequence>MPPSPPLRFSTVRERNLHCNYIGHHDFASGLSQDVKDDDLTLFNEMQLREKDDFLLHSNDNFDDSFEKFGKKIPIRGESSNLLNTDSDKNDYDWLLTPPDTPLFPSLEDDKLQPTNLVTRGRVVTQPTSFSRSSVVEKHQTPSRSSGSIHHRSPSPQPGKNTLQLRGRSLSAPHSRPASVSRSSKTPSRRSSTPPTKNSNPTPCFSTTSSRRSSILPSKSLTPTLSFSTSSSRRPSTPPTKPSTPSSSTTSSRRPLTPPTKSSTPRSVSPAPRKLSITSYGASSIKKTCGGSASPKLRGWQSNVEGFSLETPPNLRTSLSDRPSSYSRGSSPASRSSKDSRCVSSSSLYSGDQNRFSPSNDGDNDIESLRHAIVGVSVSHTPKKNRVFANNNLSIAGSKKAYRIASPSSVSKSSFDSLPRHMVDHRKTPQNMFRPLMCSVPPSTLHCPIFSRNSSFTTSSNASYDLPVSVDPDAESNDHDHVNLIGEWRKVTEAESDLHNEIFLSDNMDEIREVAEHKISDKSLVGNILDNGTVMKKVKYEYENCTSNIDETNPATISVPTSVAGHYSVYSDKIVSTCFVCGESFQNTETDSGSTEVCQECILKSDFSRANCIMLTKTTQPSTQMDITHNKVLDTSYATNVACVQPDLLEFSEESSSTAGLVTQHAKGFELDQGGQQEVVAAHLKMAGKDQIQEVDKQFELQKTLDSLRSISEYKFKYSKSFSPSLRSDGSEGNDISVPLKRSNSTKGDVKGVIFASPNIRCTEPSYGRENLNSIKLNYSRSSSTASSSLDQLNSTKLNSSWSSSTSSSLDFGSSKRIDAYVQRQLNLNNRTGGMDFQQNHSCSKSHNSSLLSSECRVQNAQAHLEGNHDLLDCEYGEKNSLVNDGCCKPVEDIDGSTLLAMSMETTLYEQDDYAKSCSVVDVTLSESSVVLQNSHSSPISDSKTQTSTLSDVSEFTETKKIAAKIEVPVDIITSNPSAEDEINFFDTMMQKSSVTSLELENHDNSFDLEFSNVDHRDSHDSNNDMESSHKQFISLMPEKGGCLVPYHELNNDSRTENIHEETTVTAESSEGQKSRNLTWEEATDTVFFCSSIIQDLACKAAEIGVEREQTLTIPEAYQPIATISQNSVPFVKKPSKGRTKPLWKSQKIKKEVSEKTGVLPVESVTVSGAKESYDAGYHHRSNSAKPPLVESKCNCTVM</sequence>
<organism evidence="2 3">
    <name type="scientific">Zostera marina</name>
    <name type="common">Eelgrass</name>
    <dbReference type="NCBI Taxonomy" id="29655"/>
    <lineage>
        <taxon>Eukaryota</taxon>
        <taxon>Viridiplantae</taxon>
        <taxon>Streptophyta</taxon>
        <taxon>Embryophyta</taxon>
        <taxon>Tracheophyta</taxon>
        <taxon>Spermatophyta</taxon>
        <taxon>Magnoliopsida</taxon>
        <taxon>Liliopsida</taxon>
        <taxon>Zosteraceae</taxon>
        <taxon>Zostera</taxon>
    </lineage>
</organism>
<feature type="compositionally biased region" description="Low complexity" evidence="1">
    <location>
        <begin position="181"/>
        <end position="235"/>
    </location>
</feature>
<comment type="caution">
    <text evidence="2">The sequence shown here is derived from an EMBL/GenBank/DDBJ whole genome shotgun (WGS) entry which is preliminary data.</text>
</comment>
<dbReference type="GO" id="GO:0055028">
    <property type="term" value="C:cortical microtubule"/>
    <property type="evidence" value="ECO:0000318"/>
    <property type="project" value="GO_Central"/>
</dbReference>
<evidence type="ECO:0000313" key="2">
    <source>
        <dbReference type="EMBL" id="KMZ60276.1"/>
    </source>
</evidence>
<feature type="compositionally biased region" description="Polar residues" evidence="1">
    <location>
        <begin position="348"/>
        <end position="361"/>
    </location>
</feature>
<protein>
    <submittedName>
        <fullName evidence="2">Uncharacterized protein</fullName>
    </submittedName>
</protein>
<feature type="region of interest" description="Disordered" evidence="1">
    <location>
        <begin position="722"/>
        <end position="746"/>
    </location>
</feature>
<feature type="region of interest" description="Disordered" evidence="1">
    <location>
        <begin position="306"/>
        <end position="363"/>
    </location>
</feature>
<dbReference type="GO" id="GO:0043622">
    <property type="term" value="P:cortical microtubule organization"/>
    <property type="evidence" value="ECO:0000318"/>
    <property type="project" value="GO_Central"/>
</dbReference>
<name>A0A0K9NU08_ZOSMR</name>
<feature type="compositionally biased region" description="Low complexity" evidence="1">
    <location>
        <begin position="243"/>
        <end position="270"/>
    </location>
</feature>
<reference evidence="3" key="1">
    <citation type="journal article" date="2016" name="Nature">
        <title>The genome of the seagrass Zostera marina reveals angiosperm adaptation to the sea.</title>
        <authorList>
            <person name="Olsen J.L."/>
            <person name="Rouze P."/>
            <person name="Verhelst B."/>
            <person name="Lin Y.-C."/>
            <person name="Bayer T."/>
            <person name="Collen J."/>
            <person name="Dattolo E."/>
            <person name="De Paoli E."/>
            <person name="Dittami S."/>
            <person name="Maumus F."/>
            <person name="Michel G."/>
            <person name="Kersting A."/>
            <person name="Lauritano C."/>
            <person name="Lohaus R."/>
            <person name="Toepel M."/>
            <person name="Tonon T."/>
            <person name="Vanneste K."/>
            <person name="Amirebrahimi M."/>
            <person name="Brakel J."/>
            <person name="Bostroem C."/>
            <person name="Chovatia M."/>
            <person name="Grimwood J."/>
            <person name="Jenkins J.W."/>
            <person name="Jueterbock A."/>
            <person name="Mraz A."/>
            <person name="Stam W.T."/>
            <person name="Tice H."/>
            <person name="Bornberg-Bauer E."/>
            <person name="Green P.J."/>
            <person name="Pearson G.A."/>
            <person name="Procaccini G."/>
            <person name="Duarte C.M."/>
            <person name="Schmutz J."/>
            <person name="Reusch T.B.H."/>
            <person name="Van de Peer Y."/>
        </authorList>
    </citation>
    <scope>NUCLEOTIDE SEQUENCE [LARGE SCALE GENOMIC DNA]</scope>
    <source>
        <strain evidence="3">cv. Finnish</strain>
    </source>
</reference>
<dbReference type="EMBL" id="LFYR01001623">
    <property type="protein sequence ID" value="KMZ60276.1"/>
    <property type="molecule type" value="Genomic_DNA"/>
</dbReference>
<feature type="compositionally biased region" description="Low complexity" evidence="1">
    <location>
        <begin position="316"/>
        <end position="335"/>
    </location>
</feature>
<dbReference type="OMA" id="TVECQDG"/>
<dbReference type="AlphaFoldDB" id="A0A0K9NU08"/>
<dbReference type="Proteomes" id="UP000036987">
    <property type="component" value="Unassembled WGS sequence"/>
</dbReference>
<accession>A0A0K9NU08</accession>
<dbReference type="PANTHER" id="PTHR31949">
    <property type="entry name" value="GASTRIC MUCIN-LIKE PROTEIN"/>
    <property type="match status" value="1"/>
</dbReference>
<gene>
    <name evidence="2" type="ORF">ZOSMA_5G01420</name>
</gene>
<dbReference type="OrthoDB" id="1929779at2759"/>
<evidence type="ECO:0000313" key="3">
    <source>
        <dbReference type="Proteomes" id="UP000036987"/>
    </source>
</evidence>
<evidence type="ECO:0000256" key="1">
    <source>
        <dbReference type="SAM" id="MobiDB-lite"/>
    </source>
</evidence>
<proteinExistence type="predicted"/>
<dbReference type="STRING" id="29655.A0A0K9NU08"/>
<feature type="compositionally biased region" description="Polar residues" evidence="1">
    <location>
        <begin position="125"/>
        <end position="134"/>
    </location>
</feature>
<keyword evidence="3" id="KW-1185">Reference proteome</keyword>
<dbReference type="PANTHER" id="PTHR31949:SF3">
    <property type="entry name" value="RUN_FYVE DOMAIN PROTEIN"/>
    <property type="match status" value="1"/>
</dbReference>